<keyword evidence="1" id="KW-1133">Transmembrane helix</keyword>
<organism evidence="2 3">
    <name type="scientific">Neurospora tetraspora</name>
    <dbReference type="NCBI Taxonomy" id="94610"/>
    <lineage>
        <taxon>Eukaryota</taxon>
        <taxon>Fungi</taxon>
        <taxon>Dikarya</taxon>
        <taxon>Ascomycota</taxon>
        <taxon>Pezizomycotina</taxon>
        <taxon>Sordariomycetes</taxon>
        <taxon>Sordariomycetidae</taxon>
        <taxon>Sordariales</taxon>
        <taxon>Sordariaceae</taxon>
        <taxon>Neurospora</taxon>
    </lineage>
</organism>
<dbReference type="RefSeq" id="XP_062679288.1">
    <property type="nucleotide sequence ID" value="XM_062822555.1"/>
</dbReference>
<accession>A0AAE0JAZ2</accession>
<dbReference type="GeneID" id="87859709"/>
<sequence length="201" mass="22105">MEIRPQLSFLLGLARYLISSCTWLPSILNNLFLSSWAPFVYILMPSFQRAVCGVSAVLHGPVGEGSVPSPDSLEKENDWQQQLQPTGLAMRRDIAAVNSPHAVFQRSPTSSGIGRRLEGQGRKVAPAWGVLGSPGNSASPVHCAATVEEVESPAWWMESAFDFPHLFLSVLACHLIHFSALFFTLEITTCRKIHLAMPYTQ</sequence>
<evidence type="ECO:0000313" key="3">
    <source>
        <dbReference type="Proteomes" id="UP001278500"/>
    </source>
</evidence>
<evidence type="ECO:0000313" key="2">
    <source>
        <dbReference type="EMBL" id="KAK3340346.1"/>
    </source>
</evidence>
<keyword evidence="1" id="KW-0472">Membrane</keyword>
<dbReference type="AlphaFoldDB" id="A0AAE0JAZ2"/>
<dbReference type="EMBL" id="JAUEPP010000006">
    <property type="protein sequence ID" value="KAK3340346.1"/>
    <property type="molecule type" value="Genomic_DNA"/>
</dbReference>
<reference evidence="2" key="1">
    <citation type="journal article" date="2023" name="Mol. Phylogenet. Evol.">
        <title>Genome-scale phylogeny and comparative genomics of the fungal order Sordariales.</title>
        <authorList>
            <person name="Hensen N."/>
            <person name="Bonometti L."/>
            <person name="Westerberg I."/>
            <person name="Brannstrom I.O."/>
            <person name="Guillou S."/>
            <person name="Cros-Aarteil S."/>
            <person name="Calhoun S."/>
            <person name="Haridas S."/>
            <person name="Kuo A."/>
            <person name="Mondo S."/>
            <person name="Pangilinan J."/>
            <person name="Riley R."/>
            <person name="LaButti K."/>
            <person name="Andreopoulos B."/>
            <person name="Lipzen A."/>
            <person name="Chen C."/>
            <person name="Yan M."/>
            <person name="Daum C."/>
            <person name="Ng V."/>
            <person name="Clum A."/>
            <person name="Steindorff A."/>
            <person name="Ohm R.A."/>
            <person name="Martin F."/>
            <person name="Silar P."/>
            <person name="Natvig D.O."/>
            <person name="Lalanne C."/>
            <person name="Gautier V."/>
            <person name="Ament-Velasquez S.L."/>
            <person name="Kruys A."/>
            <person name="Hutchinson M.I."/>
            <person name="Powell A.J."/>
            <person name="Barry K."/>
            <person name="Miller A.N."/>
            <person name="Grigoriev I.V."/>
            <person name="Debuchy R."/>
            <person name="Gladieux P."/>
            <person name="Hiltunen Thoren M."/>
            <person name="Johannesson H."/>
        </authorList>
    </citation>
    <scope>NUCLEOTIDE SEQUENCE</scope>
    <source>
        <strain evidence="2">CBS 560.94</strain>
    </source>
</reference>
<name>A0AAE0JAZ2_9PEZI</name>
<proteinExistence type="predicted"/>
<evidence type="ECO:0000256" key="1">
    <source>
        <dbReference type="SAM" id="Phobius"/>
    </source>
</evidence>
<reference evidence="2" key="2">
    <citation type="submission" date="2023-06" db="EMBL/GenBank/DDBJ databases">
        <authorList>
            <consortium name="Lawrence Berkeley National Laboratory"/>
            <person name="Haridas S."/>
            <person name="Hensen N."/>
            <person name="Bonometti L."/>
            <person name="Westerberg I."/>
            <person name="Brannstrom I.O."/>
            <person name="Guillou S."/>
            <person name="Cros-Aarteil S."/>
            <person name="Calhoun S."/>
            <person name="Kuo A."/>
            <person name="Mondo S."/>
            <person name="Pangilinan J."/>
            <person name="Riley R."/>
            <person name="Labutti K."/>
            <person name="Andreopoulos B."/>
            <person name="Lipzen A."/>
            <person name="Chen C."/>
            <person name="Yanf M."/>
            <person name="Daum C."/>
            <person name="Ng V."/>
            <person name="Clum A."/>
            <person name="Steindorff A."/>
            <person name="Ohm R."/>
            <person name="Martin F."/>
            <person name="Silar P."/>
            <person name="Natvig D."/>
            <person name="Lalanne C."/>
            <person name="Gautier V."/>
            <person name="Ament-Velasquez S.L."/>
            <person name="Kruys A."/>
            <person name="Hutchinson M.I."/>
            <person name="Powell A.J."/>
            <person name="Barry K."/>
            <person name="Miller A.N."/>
            <person name="Grigoriev I.V."/>
            <person name="Debuchy R."/>
            <person name="Gladieux P."/>
            <person name="Thoren M.H."/>
            <person name="Johannesson H."/>
        </authorList>
    </citation>
    <scope>NUCLEOTIDE SEQUENCE</scope>
    <source>
        <strain evidence="2">CBS 560.94</strain>
    </source>
</reference>
<dbReference type="Proteomes" id="UP001278500">
    <property type="component" value="Unassembled WGS sequence"/>
</dbReference>
<protein>
    <submittedName>
        <fullName evidence="2">Uncharacterized protein</fullName>
    </submittedName>
</protein>
<gene>
    <name evidence="2" type="ORF">B0H65DRAFT_256067</name>
</gene>
<comment type="caution">
    <text evidence="2">The sequence shown here is derived from an EMBL/GenBank/DDBJ whole genome shotgun (WGS) entry which is preliminary data.</text>
</comment>
<keyword evidence="3" id="KW-1185">Reference proteome</keyword>
<feature type="transmembrane region" description="Helical" evidence="1">
    <location>
        <begin position="166"/>
        <end position="185"/>
    </location>
</feature>
<keyword evidence="1" id="KW-0812">Transmembrane</keyword>